<dbReference type="Pfam" id="PF08244">
    <property type="entry name" value="Glyco_hydro_32C"/>
    <property type="match status" value="1"/>
</dbReference>
<dbReference type="InParanoid" id="A0A1Y1XS76"/>
<dbReference type="AlphaFoldDB" id="A0A1Y1XS76"/>
<evidence type="ECO:0000256" key="3">
    <source>
        <dbReference type="ARBA" id="ARBA00023295"/>
    </source>
</evidence>
<dbReference type="InterPro" id="IPR023296">
    <property type="entry name" value="Glyco_hydro_beta-prop_sf"/>
</dbReference>
<dbReference type="InterPro" id="IPR013189">
    <property type="entry name" value="Glyco_hydro_32_C"/>
</dbReference>
<protein>
    <submittedName>
        <fullName evidence="7">Arabinanase/levansucrase/invertase</fullName>
    </submittedName>
</protein>
<proteinExistence type="inferred from homology"/>
<dbReference type="GO" id="GO:0005737">
    <property type="term" value="C:cytoplasm"/>
    <property type="evidence" value="ECO:0007669"/>
    <property type="project" value="TreeGrafter"/>
</dbReference>
<comment type="similarity">
    <text evidence="1 4">Belongs to the glycosyl hydrolase 32 family.</text>
</comment>
<dbReference type="OrthoDB" id="202537at2759"/>
<dbReference type="Proteomes" id="UP000193498">
    <property type="component" value="Unassembled WGS sequence"/>
</dbReference>
<name>A0A1Y1XS76_9FUNG</name>
<feature type="domain" description="Glycosyl hydrolase family 32 N-terminal" evidence="5">
    <location>
        <begin position="15"/>
        <end position="359"/>
    </location>
</feature>
<keyword evidence="2 4" id="KW-0378">Hydrolase</keyword>
<evidence type="ECO:0000256" key="4">
    <source>
        <dbReference type="RuleBase" id="RU362110"/>
    </source>
</evidence>
<evidence type="ECO:0000259" key="6">
    <source>
        <dbReference type="Pfam" id="PF08244"/>
    </source>
</evidence>
<feature type="non-terminal residue" evidence="7">
    <location>
        <position position="596"/>
    </location>
</feature>
<dbReference type="EMBL" id="MCFE01000515">
    <property type="protein sequence ID" value="ORX88601.1"/>
    <property type="molecule type" value="Genomic_DNA"/>
</dbReference>
<evidence type="ECO:0000256" key="2">
    <source>
        <dbReference type="ARBA" id="ARBA00022801"/>
    </source>
</evidence>
<reference evidence="7 8" key="1">
    <citation type="submission" date="2016-07" db="EMBL/GenBank/DDBJ databases">
        <title>Pervasive Adenine N6-methylation of Active Genes in Fungi.</title>
        <authorList>
            <consortium name="DOE Joint Genome Institute"/>
            <person name="Mondo S.J."/>
            <person name="Dannebaum R.O."/>
            <person name="Kuo R.C."/>
            <person name="Labutti K."/>
            <person name="Haridas S."/>
            <person name="Kuo A."/>
            <person name="Salamov A."/>
            <person name="Ahrendt S.R."/>
            <person name="Lipzen A."/>
            <person name="Sullivan W."/>
            <person name="Andreopoulos W.B."/>
            <person name="Clum A."/>
            <person name="Lindquist E."/>
            <person name="Daum C."/>
            <person name="Ramamoorthy G.K."/>
            <person name="Gryganskyi A."/>
            <person name="Culley D."/>
            <person name="Magnuson J.K."/>
            <person name="James T.Y."/>
            <person name="O'Malley M.A."/>
            <person name="Stajich J.E."/>
            <person name="Spatafora J.W."/>
            <person name="Visel A."/>
            <person name="Grigoriev I.V."/>
        </authorList>
    </citation>
    <scope>NUCLEOTIDE SEQUENCE [LARGE SCALE GENOMIC DNA]</scope>
    <source>
        <strain evidence="7 8">CBS 931.73</strain>
    </source>
</reference>
<feature type="domain" description="Glycosyl hydrolase family 32 C-terminal" evidence="6">
    <location>
        <begin position="427"/>
        <end position="562"/>
    </location>
</feature>
<organism evidence="7 8">
    <name type="scientific">Basidiobolus meristosporus CBS 931.73</name>
    <dbReference type="NCBI Taxonomy" id="1314790"/>
    <lineage>
        <taxon>Eukaryota</taxon>
        <taxon>Fungi</taxon>
        <taxon>Fungi incertae sedis</taxon>
        <taxon>Zoopagomycota</taxon>
        <taxon>Entomophthoromycotina</taxon>
        <taxon>Basidiobolomycetes</taxon>
        <taxon>Basidiobolales</taxon>
        <taxon>Basidiobolaceae</taxon>
        <taxon>Basidiobolus</taxon>
    </lineage>
</organism>
<dbReference type="SMART" id="SM00640">
    <property type="entry name" value="Glyco_32"/>
    <property type="match status" value="1"/>
</dbReference>
<dbReference type="SUPFAM" id="SSF49899">
    <property type="entry name" value="Concanavalin A-like lectins/glucanases"/>
    <property type="match status" value="1"/>
</dbReference>
<dbReference type="PANTHER" id="PTHR42800">
    <property type="entry name" value="EXOINULINASE INUD (AFU_ORTHOLOGUE AFUA_5G00480)"/>
    <property type="match status" value="1"/>
</dbReference>
<comment type="caution">
    <text evidence="7">The sequence shown here is derived from an EMBL/GenBank/DDBJ whole genome shotgun (WGS) entry which is preliminary data.</text>
</comment>
<sequence length="596" mass="66573">LANNTLFNTWRPSYHFIAPNSWMNDPCAPFYEPNTKTYHLFYQWHPHHVQWGNMTWGHAVSSDLIVWYDVGGWEDPIALSPTPNSPDRLGVFDGSLIHADGGNLTIMYTAVKHLPTSWNIPYIYGTSSQALAVSNDYGNSWTPYNDGKPVILHPPEGYNVTAFRDSMYIDPSTPLDNIIYGSNNDVEHAYVTVSGGIKEVGPDVLLYSAPKHNLTEWTFLGKIVTQGLNASWSDQSLGYGFNFECANVFTLPDEEGNLHHFATMGTEGAANSFHIDNHSSIWSEGLITSHTDDQTVRFETIATGSMDWGNTYAISSFLDSSSGKRIAIGWIAEDTNNYGDTAMGYQGALTLPRELFVKTYRGVVNTDGKLTKRSPWTAKENANGTYTITTLGLKPAQQVRNFFEPMQPIIVVNKTLEGNGEVKSISNLGEKFRFKTSISIHDDSQVALIVRSSEDTKEHTSIVFNPKNSTIIVDRSQSTLIQNFTTTPVTGFFSLFDFYNRDNRTVDRETLEVEIWVDNSIIEVYANERFALATRVYPTSNNAVGVGYWVNGSITVNKLEIQSSFVNTFPSRPYNSSTYLVFDSASVTNNGKYWTG</sequence>
<keyword evidence="3 4" id="KW-0326">Glycosidase</keyword>
<dbReference type="InterPro" id="IPR001362">
    <property type="entry name" value="Glyco_hydro_32"/>
</dbReference>
<keyword evidence="8" id="KW-1185">Reference proteome</keyword>
<feature type="non-terminal residue" evidence="7">
    <location>
        <position position="1"/>
    </location>
</feature>
<dbReference type="Gene3D" id="2.60.120.560">
    <property type="entry name" value="Exo-inulinase, domain 1"/>
    <property type="match status" value="1"/>
</dbReference>
<evidence type="ECO:0000259" key="5">
    <source>
        <dbReference type="Pfam" id="PF00251"/>
    </source>
</evidence>
<accession>A0A1Y1XS76</accession>
<evidence type="ECO:0000256" key="1">
    <source>
        <dbReference type="ARBA" id="ARBA00009902"/>
    </source>
</evidence>
<dbReference type="Gene3D" id="2.115.10.20">
    <property type="entry name" value="Glycosyl hydrolase domain, family 43"/>
    <property type="match status" value="1"/>
</dbReference>
<dbReference type="GO" id="GO:0005987">
    <property type="term" value="P:sucrose catabolic process"/>
    <property type="evidence" value="ECO:0007669"/>
    <property type="project" value="TreeGrafter"/>
</dbReference>
<dbReference type="STRING" id="1314790.A0A1Y1XS76"/>
<dbReference type="CDD" id="cd18621">
    <property type="entry name" value="GH32_XdINV-like"/>
    <property type="match status" value="1"/>
</dbReference>
<dbReference type="Pfam" id="PF00251">
    <property type="entry name" value="Glyco_hydro_32N"/>
    <property type="match status" value="1"/>
</dbReference>
<dbReference type="InterPro" id="IPR013320">
    <property type="entry name" value="ConA-like_dom_sf"/>
</dbReference>
<dbReference type="PANTHER" id="PTHR42800:SF3">
    <property type="entry name" value="GLYCOSYL HYDROLASE FAMILY 32 N-TERMINAL DOMAIN-CONTAINING PROTEIN"/>
    <property type="match status" value="1"/>
</dbReference>
<evidence type="ECO:0000313" key="7">
    <source>
        <dbReference type="EMBL" id="ORX88601.1"/>
    </source>
</evidence>
<dbReference type="SUPFAM" id="SSF75005">
    <property type="entry name" value="Arabinanase/levansucrase/invertase"/>
    <property type="match status" value="1"/>
</dbReference>
<dbReference type="InterPro" id="IPR013148">
    <property type="entry name" value="Glyco_hydro_32_N"/>
</dbReference>
<dbReference type="FunCoup" id="A0A1Y1XS76">
    <property type="interactions" value="195"/>
</dbReference>
<gene>
    <name evidence="7" type="ORF">K493DRAFT_141799</name>
</gene>
<dbReference type="GO" id="GO:0004575">
    <property type="term" value="F:sucrose alpha-glucosidase activity"/>
    <property type="evidence" value="ECO:0007669"/>
    <property type="project" value="TreeGrafter"/>
</dbReference>
<evidence type="ECO:0000313" key="8">
    <source>
        <dbReference type="Proteomes" id="UP000193498"/>
    </source>
</evidence>